<dbReference type="CDD" id="cd00063">
    <property type="entry name" value="FN3"/>
    <property type="match status" value="5"/>
</dbReference>
<keyword evidence="1 5" id="KW-0245">EGF-like domain</keyword>
<dbReference type="InterPro" id="IPR036179">
    <property type="entry name" value="Ig-like_dom_sf"/>
</dbReference>
<sequence>MASRLLALAVLASLTLLQHVSDAQFDANLTLQSTFGHLRNRARSMMRCWSEQHPPASIGFERPGGLPRASQRLLQGSAAHILILPGSAGLSRAGLFSCRLASGGIPSAVATLKLPPTADAQVEPLQAYVVAHVGETVHLSVTKRVHRPEPLVWRLEGLELPDYEGTETVTIVNVEAADAGVYECHYRGQRDARLHAWIRLVVAGCPRGKFGPTCSEDCPPCRNGGMCHDTWGVCVCPAGFAGPNCDTPCGPNRVGAQCDRPCTPGSPDSDRRGCGLHVFCKPDPMSCSCAPGFKGPQCNQECEPGYYGADCLQRCHCAPPGKCDSITGRCSAGCSAGWTGESCHMPGDSPTTSTKTQPTLKPGCPAGWFGRQCSRRCHCADDEACDPSSGECPGSCKPGFSRPTCSECLSGMFGEDCSLTCHCWNGNQNCKPDGTCHDGCAAGWTGERCQQACSTDTFGPDCAYECHCAEDSGACDPVSGTCSSCEPGYQGLSCQEKCKAGKYGENCSEACFCLHGETCHHINGSCQCTGRHRGHSCDELVPEVLPSEELEIDQGQPGTLECVVEASPKPVVELSNQETRRILSNVTMKEEGGGIYRASAVLPRGMETGSHKFHCTVTNEHGLDVGTLHVTVLGPPELTSPPQVKMSADSAVVSWEPSNSPTKKRGGQNNQIEYQLHVRAKASGSDWTTVGAWQTAVRQSVSPLEPDTEYEFAVQLRRGKLTAWGPPVSARTLCKEDSPEAAPRNVVAKALSDRRLSIQWEKPDPKVLGCKLVGFEVHLSAQGEPRGVQDLGADVEQTVVNDLDADSTYDVAVFAVTSVGRSMYSASASAKTARGVPGPVEHLSAARTNATEALITWDAPAGGRHWRHLEYRVAVVARDLGGCGHRNTEQVFLTQTPQFQIDGLVPHSWYEVRVSAGSGQGYGKRRGVSFLTAAAPPSKHPGHVRVVWASSRSLHLSWEAPACLDTHGPLLFYRVLFYADTRAEDEEWANSTDTNLTLQGLEPFQKYTMRVSAVNSAGDGPLSPRVSARTTEDVPGELEWLVVAEVNETSARLSWSPPEERNGVLTGYEVIVIARDGNDTEGKDSSPLQAIVIGPSVEELLLHDLEAGRSYSVDVRATTSVGHGPAITVHFATPSLVGASVQRDVYGSLQCLIPWVAAPFGVAVLLLLVNVAVLIALGRSKERILEVSSGTFASSTVSTTVCDELELAKRHSLGSEGDYFVGWSPSRTLQQSTDI</sequence>
<dbReference type="PANTHER" id="PTHR26391">
    <property type="entry name" value="INACTIVE TYROSINE-PROTEIN KINASE 7"/>
    <property type="match status" value="1"/>
</dbReference>
<dbReference type="InterPro" id="IPR002049">
    <property type="entry name" value="LE_dom"/>
</dbReference>
<dbReference type="PROSITE" id="PS50853">
    <property type="entry name" value="FN3"/>
    <property type="match status" value="5"/>
</dbReference>
<evidence type="ECO:0000259" key="9">
    <source>
        <dbReference type="PROSITE" id="PS50853"/>
    </source>
</evidence>
<evidence type="ECO:0000259" key="8">
    <source>
        <dbReference type="PROSITE" id="PS50026"/>
    </source>
</evidence>
<reference evidence="10 11" key="1">
    <citation type="journal article" date="2023" name="Arcadia Sci">
        <title>De novo assembly of a long-read Amblyomma americanum tick genome.</title>
        <authorList>
            <person name="Chou S."/>
            <person name="Poskanzer K.E."/>
            <person name="Rollins M."/>
            <person name="Thuy-Boun P.S."/>
        </authorList>
    </citation>
    <scope>NUCLEOTIDE SEQUENCE [LARGE SCALE GENOMIC DNA]</scope>
    <source>
        <strain evidence="10">F_SG_1</strain>
        <tissue evidence="10">Salivary glands</tissue>
    </source>
</reference>
<feature type="domain" description="Fibronectin type-III" evidence="9">
    <location>
        <begin position="742"/>
        <end position="835"/>
    </location>
</feature>
<dbReference type="CDD" id="cd00054">
    <property type="entry name" value="EGF_CA"/>
    <property type="match status" value="1"/>
</dbReference>
<dbReference type="SUPFAM" id="SSF49265">
    <property type="entry name" value="Fibronectin type III"/>
    <property type="match status" value="3"/>
</dbReference>
<dbReference type="FunFam" id="2.170.300.10:FF:000003">
    <property type="entry name" value="tyrosine-protein kinase receptor Tie-1 isoform X1"/>
    <property type="match status" value="1"/>
</dbReference>
<dbReference type="FunFam" id="2.60.40.10:FF:000028">
    <property type="entry name" value="Neuronal cell adhesion molecule"/>
    <property type="match status" value="1"/>
</dbReference>
<dbReference type="SUPFAM" id="SSF48726">
    <property type="entry name" value="Immunoglobulin"/>
    <property type="match status" value="2"/>
</dbReference>
<feature type="domain" description="Fibronectin type-III" evidence="9">
    <location>
        <begin position="1034"/>
        <end position="1138"/>
    </location>
</feature>
<dbReference type="Proteomes" id="UP001321473">
    <property type="component" value="Unassembled WGS sequence"/>
</dbReference>
<dbReference type="InterPro" id="IPR003599">
    <property type="entry name" value="Ig_sub"/>
</dbReference>
<accession>A0AAQ4EY94</accession>
<evidence type="ECO:0000256" key="7">
    <source>
        <dbReference type="SAM" id="SignalP"/>
    </source>
</evidence>
<proteinExistence type="predicted"/>
<feature type="domain" description="Fibronectin type-III" evidence="9">
    <location>
        <begin position="839"/>
        <end position="937"/>
    </location>
</feature>
<dbReference type="InterPro" id="IPR003961">
    <property type="entry name" value="FN3_dom"/>
</dbReference>
<feature type="signal peptide" evidence="7">
    <location>
        <begin position="1"/>
        <end position="23"/>
    </location>
</feature>
<evidence type="ECO:0000256" key="3">
    <source>
        <dbReference type="ARBA" id="ARBA00022737"/>
    </source>
</evidence>
<keyword evidence="3" id="KW-0677">Repeat</keyword>
<organism evidence="10 11">
    <name type="scientific">Amblyomma americanum</name>
    <name type="common">Lone star tick</name>
    <dbReference type="NCBI Taxonomy" id="6943"/>
    <lineage>
        <taxon>Eukaryota</taxon>
        <taxon>Metazoa</taxon>
        <taxon>Ecdysozoa</taxon>
        <taxon>Arthropoda</taxon>
        <taxon>Chelicerata</taxon>
        <taxon>Arachnida</taxon>
        <taxon>Acari</taxon>
        <taxon>Parasitiformes</taxon>
        <taxon>Ixodida</taxon>
        <taxon>Ixodoidea</taxon>
        <taxon>Ixodidae</taxon>
        <taxon>Amblyomminae</taxon>
        <taxon>Amblyomma</taxon>
    </lineage>
</organism>
<keyword evidence="6" id="KW-0472">Membrane</keyword>
<evidence type="ECO:0000256" key="5">
    <source>
        <dbReference type="PROSITE-ProRule" id="PRU00076"/>
    </source>
</evidence>
<evidence type="ECO:0000256" key="4">
    <source>
        <dbReference type="ARBA" id="ARBA00023157"/>
    </source>
</evidence>
<keyword evidence="6" id="KW-1133">Transmembrane helix</keyword>
<dbReference type="InterPro" id="IPR013783">
    <property type="entry name" value="Ig-like_fold"/>
</dbReference>
<dbReference type="Pfam" id="PF00053">
    <property type="entry name" value="EGF_laminin"/>
    <property type="match status" value="2"/>
</dbReference>
<dbReference type="PROSITE" id="PS50026">
    <property type="entry name" value="EGF_3"/>
    <property type="match status" value="1"/>
</dbReference>
<dbReference type="Gene3D" id="2.60.40.10">
    <property type="entry name" value="Immunoglobulins"/>
    <property type="match status" value="7"/>
</dbReference>
<feature type="domain" description="EGF-like" evidence="8">
    <location>
        <begin position="215"/>
        <end position="246"/>
    </location>
</feature>
<feature type="domain" description="Fibronectin type-III" evidence="9">
    <location>
        <begin position="635"/>
        <end position="741"/>
    </location>
</feature>
<evidence type="ECO:0000313" key="11">
    <source>
        <dbReference type="Proteomes" id="UP001321473"/>
    </source>
</evidence>
<dbReference type="Gene3D" id="2.170.300.10">
    <property type="entry name" value="Tie2 ligand-binding domain superfamily"/>
    <property type="match status" value="2"/>
</dbReference>
<dbReference type="InterPro" id="IPR000742">
    <property type="entry name" value="EGF"/>
</dbReference>
<dbReference type="AlphaFoldDB" id="A0AAQ4EY94"/>
<feature type="chain" id="PRO_5042922340" evidence="7">
    <location>
        <begin position="24"/>
        <end position="1235"/>
    </location>
</feature>
<keyword evidence="11" id="KW-1185">Reference proteome</keyword>
<dbReference type="PROSITE" id="PS00022">
    <property type="entry name" value="EGF_1"/>
    <property type="match status" value="2"/>
</dbReference>
<evidence type="ECO:0000313" key="10">
    <source>
        <dbReference type="EMBL" id="KAK8779737.1"/>
    </source>
</evidence>
<dbReference type="FunFam" id="2.170.300.10:FF:000041">
    <property type="entry name" value="Tyrosine protein kinase receptor tie-1, putative"/>
    <property type="match status" value="1"/>
</dbReference>
<dbReference type="InterPro" id="IPR036116">
    <property type="entry name" value="FN3_sf"/>
</dbReference>
<dbReference type="SMART" id="SM00060">
    <property type="entry name" value="FN3"/>
    <property type="match status" value="5"/>
</dbReference>
<feature type="domain" description="Fibronectin type-III" evidence="9">
    <location>
        <begin position="940"/>
        <end position="1033"/>
    </location>
</feature>
<dbReference type="GO" id="GO:0030154">
    <property type="term" value="P:cell differentiation"/>
    <property type="evidence" value="ECO:0007669"/>
    <property type="project" value="UniProtKB-ARBA"/>
</dbReference>
<keyword evidence="6" id="KW-0812">Transmembrane</keyword>
<feature type="transmembrane region" description="Helical" evidence="6">
    <location>
        <begin position="1152"/>
        <end position="1177"/>
    </location>
</feature>
<comment type="caution">
    <text evidence="5">Lacks conserved residue(s) required for the propagation of feature annotation.</text>
</comment>
<evidence type="ECO:0000256" key="1">
    <source>
        <dbReference type="ARBA" id="ARBA00022536"/>
    </source>
</evidence>
<dbReference type="SMART" id="SM00181">
    <property type="entry name" value="EGF"/>
    <property type="match status" value="7"/>
</dbReference>
<dbReference type="SMART" id="SM00180">
    <property type="entry name" value="EGF_Lam"/>
    <property type="match status" value="3"/>
</dbReference>
<dbReference type="SMART" id="SM00409">
    <property type="entry name" value="IG"/>
    <property type="match status" value="2"/>
</dbReference>
<protein>
    <submittedName>
        <fullName evidence="10">Uncharacterized protein</fullName>
    </submittedName>
</protein>
<dbReference type="Pfam" id="PF00041">
    <property type="entry name" value="fn3"/>
    <property type="match status" value="4"/>
</dbReference>
<name>A0AAQ4EY94_AMBAM</name>
<feature type="disulfide bond" evidence="5">
    <location>
        <begin position="236"/>
        <end position="245"/>
    </location>
</feature>
<keyword evidence="4 5" id="KW-1015">Disulfide bond</keyword>
<dbReference type="CDD" id="cd00055">
    <property type="entry name" value="EGF_Lam"/>
    <property type="match status" value="3"/>
</dbReference>
<dbReference type="PANTHER" id="PTHR26391:SF18">
    <property type="entry name" value="PROTEIN KINASE RECEPTOR TIE-1, PUTATIVE-RELATED"/>
    <property type="match status" value="1"/>
</dbReference>
<gene>
    <name evidence="10" type="ORF">V5799_018922</name>
</gene>
<dbReference type="EMBL" id="JARKHS020009476">
    <property type="protein sequence ID" value="KAK8779737.1"/>
    <property type="molecule type" value="Genomic_DNA"/>
</dbReference>
<comment type="caution">
    <text evidence="10">The sequence shown here is derived from an EMBL/GenBank/DDBJ whole genome shotgun (WGS) entry which is preliminary data.</text>
</comment>
<evidence type="ECO:0000256" key="2">
    <source>
        <dbReference type="ARBA" id="ARBA00022729"/>
    </source>
</evidence>
<keyword evidence="2 7" id="KW-0732">Signal</keyword>
<evidence type="ECO:0000256" key="6">
    <source>
        <dbReference type="SAM" id="Phobius"/>
    </source>
</evidence>